<dbReference type="OrthoDB" id="9814604at2"/>
<dbReference type="Proteomes" id="UP000439113">
    <property type="component" value="Unassembled WGS sequence"/>
</dbReference>
<proteinExistence type="predicted"/>
<dbReference type="InterPro" id="IPR027417">
    <property type="entry name" value="P-loop_NTPase"/>
</dbReference>
<protein>
    <recommendedName>
        <fullName evidence="3">Sulfotransferase family protein</fullName>
    </recommendedName>
</protein>
<dbReference type="SUPFAM" id="SSF52540">
    <property type="entry name" value="P-loop containing nucleoside triphosphate hydrolases"/>
    <property type="match status" value="1"/>
</dbReference>
<accession>A0A6N8DW90</accession>
<evidence type="ECO:0000313" key="2">
    <source>
        <dbReference type="Proteomes" id="UP000439113"/>
    </source>
</evidence>
<dbReference type="EMBL" id="WNKS01000027">
    <property type="protein sequence ID" value="MTV33144.1"/>
    <property type="molecule type" value="Genomic_DNA"/>
</dbReference>
<evidence type="ECO:0008006" key="3">
    <source>
        <dbReference type="Google" id="ProtNLM"/>
    </source>
</evidence>
<sequence>MEPQESNSAGIALLIANERSGTHLLRSLIASTKLVLAPGEVCNAAADSAHMGDPSSYYCYRHNAATANRRLMYPTIGTMRELIDGFFATLKRQAEEKGKSLFLCDIKYSHIHTFNYFWWDWLSVPFLLQYARENKIPIIHLVRENVYETVLSEIYAHQTGVWRASDPGELVHKSIRVNVPAFKARAEKLQQVITLARGWLRDCHVKEIKYSDIVDQNSMSVMDETMKFIGFDGSFKFKPGFIKTTPPYETIVENYDEIRDFFT</sequence>
<evidence type="ECO:0000313" key="1">
    <source>
        <dbReference type="EMBL" id="MTV33144.1"/>
    </source>
</evidence>
<dbReference type="RefSeq" id="WP_155447825.1">
    <property type="nucleotide sequence ID" value="NZ_JAOQNR010000025.1"/>
</dbReference>
<dbReference type="Gene3D" id="3.40.50.300">
    <property type="entry name" value="P-loop containing nucleotide triphosphate hydrolases"/>
    <property type="match status" value="1"/>
</dbReference>
<reference evidence="1 2" key="1">
    <citation type="submission" date="2019-11" db="EMBL/GenBank/DDBJ databases">
        <title>Whole-genome sequence of a Rhodoblastus acidophilus DSM 142.</title>
        <authorList>
            <person name="Kyndt J.A."/>
            <person name="Meyer T.E."/>
        </authorList>
    </citation>
    <scope>NUCLEOTIDE SEQUENCE [LARGE SCALE GENOMIC DNA]</scope>
    <source>
        <strain evidence="1 2">DSM 142</strain>
    </source>
</reference>
<comment type="caution">
    <text evidence="1">The sequence shown here is derived from an EMBL/GenBank/DDBJ whole genome shotgun (WGS) entry which is preliminary data.</text>
</comment>
<gene>
    <name evidence="1" type="ORF">GJ654_19355</name>
</gene>
<organism evidence="1 2">
    <name type="scientific">Rhodoblastus acidophilus</name>
    <name type="common">Rhodopseudomonas acidophila</name>
    <dbReference type="NCBI Taxonomy" id="1074"/>
    <lineage>
        <taxon>Bacteria</taxon>
        <taxon>Pseudomonadati</taxon>
        <taxon>Pseudomonadota</taxon>
        <taxon>Alphaproteobacteria</taxon>
        <taxon>Hyphomicrobiales</taxon>
        <taxon>Rhodoblastaceae</taxon>
        <taxon>Rhodoblastus</taxon>
    </lineage>
</organism>
<dbReference type="AlphaFoldDB" id="A0A6N8DW90"/>
<name>A0A6N8DW90_RHOAC</name>